<reference evidence="3" key="2">
    <citation type="submission" date="2020-10" db="UniProtKB">
        <authorList>
            <consortium name="WormBaseParasite"/>
        </authorList>
    </citation>
    <scope>IDENTIFICATION</scope>
</reference>
<proteinExistence type="predicted"/>
<accession>A0A7E4V935</accession>
<reference evidence="2" key="1">
    <citation type="journal article" date="2013" name="Genetics">
        <title>The draft genome and transcriptome of Panagrellus redivivus are shaped by the harsh demands of a free-living lifestyle.</title>
        <authorList>
            <person name="Srinivasan J."/>
            <person name="Dillman A.R."/>
            <person name="Macchietto M.G."/>
            <person name="Heikkinen L."/>
            <person name="Lakso M."/>
            <person name="Fracchia K.M."/>
            <person name="Antoshechkin I."/>
            <person name="Mortazavi A."/>
            <person name="Wong G."/>
            <person name="Sternberg P.W."/>
        </authorList>
    </citation>
    <scope>NUCLEOTIDE SEQUENCE [LARGE SCALE GENOMIC DNA]</scope>
    <source>
        <strain evidence="2">MT8872</strain>
    </source>
</reference>
<dbReference type="AlphaFoldDB" id="A0A7E4V935"/>
<protein>
    <submittedName>
        <fullName evidence="3">Uncharacterized protein</fullName>
    </submittedName>
</protein>
<name>A0A7E4V935_PANRE</name>
<dbReference type="Proteomes" id="UP000492821">
    <property type="component" value="Unassembled WGS sequence"/>
</dbReference>
<organism evidence="2 3">
    <name type="scientific">Panagrellus redivivus</name>
    <name type="common">Microworm</name>
    <dbReference type="NCBI Taxonomy" id="6233"/>
    <lineage>
        <taxon>Eukaryota</taxon>
        <taxon>Metazoa</taxon>
        <taxon>Ecdysozoa</taxon>
        <taxon>Nematoda</taxon>
        <taxon>Chromadorea</taxon>
        <taxon>Rhabditida</taxon>
        <taxon>Tylenchina</taxon>
        <taxon>Panagrolaimomorpha</taxon>
        <taxon>Panagrolaimoidea</taxon>
        <taxon>Panagrolaimidae</taxon>
        <taxon>Panagrellus</taxon>
    </lineage>
</organism>
<keyword evidence="2" id="KW-1185">Reference proteome</keyword>
<evidence type="ECO:0000256" key="1">
    <source>
        <dbReference type="SAM" id="MobiDB-lite"/>
    </source>
</evidence>
<feature type="region of interest" description="Disordered" evidence="1">
    <location>
        <begin position="1"/>
        <end position="22"/>
    </location>
</feature>
<evidence type="ECO:0000313" key="3">
    <source>
        <dbReference type="WBParaSite" id="Pan_g17995.t1"/>
    </source>
</evidence>
<dbReference type="WBParaSite" id="Pan_g17995.t1">
    <property type="protein sequence ID" value="Pan_g17995.t1"/>
    <property type="gene ID" value="Pan_g17995"/>
</dbReference>
<sequence>MLRPPPRIEMVNGVNDELDPLTPKPVEKALSVGKKAPPPLLPRLTGLCHHDTGKECCPTIPTLKRNMPSLSLFLIFRRDSKHCSSGFCPDDNVCLPEELRQPSRVFLSPH</sequence>
<evidence type="ECO:0000313" key="2">
    <source>
        <dbReference type="Proteomes" id="UP000492821"/>
    </source>
</evidence>